<sequence length="339" mass="36467">MEFFGLDIGSRNIKAVQLKKTGADQYQLVTSGSAPSTIKGLSSEAESDLTSLAETIKKLCQEAKITTKNVAAAIPEDQVFSRVVTFPKLSEEELTSALKWEAEQWVPIPLEEVSLAHQVLGEIHQDGQEKLEVFLVAAPNRVIEKILLVLKTAGLTSVSLETEILAMGRSLITAKAEPTLLVDLGAKATDLAIVEAGQVIFSRSIPTAGEAMTRAIASSLGLEIAQAEEYKKAYGVDAEKLEGKVSQAIEPVLEVVIKEMEQAMQFYQQGKGKVTKRVVLTGGTAILPAAVSKIAKKLMLEVQIGDPFGKINQDALIAKIPPNDRPFYAVAVGLAMKEL</sequence>
<dbReference type="InterPro" id="IPR043129">
    <property type="entry name" value="ATPase_NBD"/>
</dbReference>
<dbReference type="Pfam" id="PF11104">
    <property type="entry name" value="PilM_2"/>
    <property type="match status" value="1"/>
</dbReference>
<dbReference type="Gene3D" id="3.30.420.40">
    <property type="match status" value="2"/>
</dbReference>
<dbReference type="GO" id="GO:0051301">
    <property type="term" value="P:cell division"/>
    <property type="evidence" value="ECO:0007669"/>
    <property type="project" value="InterPro"/>
</dbReference>
<dbReference type="SMART" id="SM00842">
    <property type="entry name" value="FtsA"/>
    <property type="match status" value="1"/>
</dbReference>
<evidence type="ECO:0000313" key="3">
    <source>
        <dbReference type="Proteomes" id="UP000230033"/>
    </source>
</evidence>
<reference evidence="3" key="1">
    <citation type="submission" date="2017-09" db="EMBL/GenBank/DDBJ databases">
        <title>Depth-based differentiation of microbial function through sediment-hosted aquifers and enrichment of novel symbionts in the deep terrestrial subsurface.</title>
        <authorList>
            <person name="Probst A.J."/>
            <person name="Ladd B."/>
            <person name="Jarett J.K."/>
            <person name="Geller-Mcgrath D.E."/>
            <person name="Sieber C.M.K."/>
            <person name="Emerson J.B."/>
            <person name="Anantharaman K."/>
            <person name="Thomas B.C."/>
            <person name="Malmstrom R."/>
            <person name="Stieglmeier M."/>
            <person name="Klingl A."/>
            <person name="Woyke T."/>
            <person name="Ryan C.M."/>
            <person name="Banfield J.F."/>
        </authorList>
    </citation>
    <scope>NUCLEOTIDE SEQUENCE [LARGE SCALE GENOMIC DNA]</scope>
</reference>
<dbReference type="InterPro" id="IPR050696">
    <property type="entry name" value="FtsA/MreB"/>
</dbReference>
<dbReference type="SUPFAM" id="SSF53067">
    <property type="entry name" value="Actin-like ATPase domain"/>
    <property type="match status" value="2"/>
</dbReference>
<evidence type="ECO:0000259" key="1">
    <source>
        <dbReference type="SMART" id="SM00842"/>
    </source>
</evidence>
<dbReference type="Proteomes" id="UP000230033">
    <property type="component" value="Unassembled WGS sequence"/>
</dbReference>
<dbReference type="InterPro" id="IPR005883">
    <property type="entry name" value="PilM"/>
</dbReference>
<proteinExistence type="predicted"/>
<feature type="domain" description="SHS2" evidence="1">
    <location>
        <begin position="3"/>
        <end position="171"/>
    </location>
</feature>
<dbReference type="NCBIfam" id="TIGR01175">
    <property type="entry name" value="pilM"/>
    <property type="match status" value="1"/>
</dbReference>
<accession>A0A2H0WMC2</accession>
<dbReference type="EMBL" id="PEZJ01000028">
    <property type="protein sequence ID" value="PIS13807.1"/>
    <property type="molecule type" value="Genomic_DNA"/>
</dbReference>
<dbReference type="PANTHER" id="PTHR32432">
    <property type="entry name" value="CELL DIVISION PROTEIN FTSA-RELATED"/>
    <property type="match status" value="1"/>
</dbReference>
<organism evidence="2 3">
    <name type="scientific">Candidatus Shapirobacteria bacterium CG09_land_8_20_14_0_10_47_13</name>
    <dbReference type="NCBI Taxonomy" id="1974481"/>
    <lineage>
        <taxon>Bacteria</taxon>
        <taxon>Candidatus Shapironibacteriota</taxon>
    </lineage>
</organism>
<gene>
    <name evidence="2" type="ORF">COT65_02215</name>
</gene>
<dbReference type="CDD" id="cd24049">
    <property type="entry name" value="ASKHA_NBD_PilM"/>
    <property type="match status" value="1"/>
</dbReference>
<dbReference type="AlphaFoldDB" id="A0A2H0WMC2"/>
<comment type="caution">
    <text evidence="2">The sequence shown here is derived from an EMBL/GenBank/DDBJ whole genome shotgun (WGS) entry which is preliminary data.</text>
</comment>
<dbReference type="InterPro" id="IPR003494">
    <property type="entry name" value="SHS2_FtsA"/>
</dbReference>
<evidence type="ECO:0000313" key="2">
    <source>
        <dbReference type="EMBL" id="PIS13807.1"/>
    </source>
</evidence>
<dbReference type="PANTHER" id="PTHR32432:SF3">
    <property type="entry name" value="ETHANOLAMINE UTILIZATION PROTEIN EUTJ"/>
    <property type="match status" value="1"/>
</dbReference>
<name>A0A2H0WMC2_9BACT</name>
<dbReference type="Gene3D" id="3.30.1490.300">
    <property type="match status" value="1"/>
</dbReference>
<dbReference type="PIRSF" id="PIRSF019169">
    <property type="entry name" value="PilM"/>
    <property type="match status" value="1"/>
</dbReference>
<protein>
    <recommendedName>
        <fullName evidence="1">SHS2 domain-containing protein</fullName>
    </recommendedName>
</protein>